<organism evidence="8 9">
    <name type="scientific">candidate division KD3-62 bacterium DG_56</name>
    <dbReference type="NCBI Taxonomy" id="1704032"/>
    <lineage>
        <taxon>Bacteria</taxon>
        <taxon>candidate division KD3-62</taxon>
    </lineage>
</organism>
<evidence type="ECO:0000256" key="5">
    <source>
        <dbReference type="ARBA" id="ARBA00038121"/>
    </source>
</evidence>
<feature type="domain" description="GHMP kinase C-terminal" evidence="7">
    <location>
        <begin position="270"/>
        <end position="324"/>
    </location>
</feature>
<dbReference type="PANTHER" id="PTHR32463">
    <property type="entry name" value="L-FUCOSE KINASE"/>
    <property type="match status" value="1"/>
</dbReference>
<dbReference type="PIRSF" id="PIRSF036406">
    <property type="entry name" value="Hept_kin"/>
    <property type="match status" value="1"/>
</dbReference>
<dbReference type="GO" id="GO:0042352">
    <property type="term" value="P:GDP-L-fucose salvage"/>
    <property type="evidence" value="ECO:0007669"/>
    <property type="project" value="TreeGrafter"/>
</dbReference>
<dbReference type="AlphaFoldDB" id="A0A0S7XRF4"/>
<dbReference type="Proteomes" id="UP000052020">
    <property type="component" value="Unassembled WGS sequence"/>
</dbReference>
<dbReference type="InterPro" id="IPR013750">
    <property type="entry name" value="GHMP_kinase_C_dom"/>
</dbReference>
<dbReference type="GO" id="GO:0005524">
    <property type="term" value="F:ATP binding"/>
    <property type="evidence" value="ECO:0007669"/>
    <property type="project" value="UniProtKB-KW"/>
</dbReference>
<dbReference type="PANTHER" id="PTHR32463:SF0">
    <property type="entry name" value="L-FUCOSE KINASE"/>
    <property type="match status" value="1"/>
</dbReference>
<comment type="caution">
    <text evidence="8">The sequence shown here is derived from an EMBL/GenBank/DDBJ whole genome shotgun (WGS) entry which is preliminary data.</text>
</comment>
<evidence type="ECO:0000259" key="7">
    <source>
        <dbReference type="Pfam" id="PF08544"/>
    </source>
</evidence>
<dbReference type="SUPFAM" id="SSF55060">
    <property type="entry name" value="GHMP Kinase, C-terminal domain"/>
    <property type="match status" value="1"/>
</dbReference>
<dbReference type="InterPro" id="IPR036554">
    <property type="entry name" value="GHMP_kinase_C_sf"/>
</dbReference>
<dbReference type="EMBL" id="LIZY01000006">
    <property type="protein sequence ID" value="KPJ64795.1"/>
    <property type="molecule type" value="Genomic_DNA"/>
</dbReference>
<evidence type="ECO:0008006" key="10">
    <source>
        <dbReference type="Google" id="ProtNLM"/>
    </source>
</evidence>
<dbReference type="SUPFAM" id="SSF54211">
    <property type="entry name" value="Ribosomal protein S5 domain 2-like"/>
    <property type="match status" value="1"/>
</dbReference>
<keyword evidence="2" id="KW-0547">Nucleotide-binding</keyword>
<evidence type="ECO:0000256" key="3">
    <source>
        <dbReference type="ARBA" id="ARBA00022777"/>
    </source>
</evidence>
<keyword evidence="3" id="KW-0418">Kinase</keyword>
<gene>
    <name evidence="8" type="ORF">AMK68_00470</name>
</gene>
<dbReference type="Pfam" id="PF00288">
    <property type="entry name" value="GHMP_kinases_N"/>
    <property type="match status" value="1"/>
</dbReference>
<evidence type="ECO:0000256" key="1">
    <source>
        <dbReference type="ARBA" id="ARBA00022679"/>
    </source>
</evidence>
<dbReference type="PROSITE" id="PS00627">
    <property type="entry name" value="GHMP_KINASES_ATP"/>
    <property type="match status" value="1"/>
</dbReference>
<evidence type="ECO:0000259" key="6">
    <source>
        <dbReference type="Pfam" id="PF00288"/>
    </source>
</evidence>
<protein>
    <recommendedName>
        <fullName evidence="10">GHMP kinase N-terminal domain-containing protein</fullName>
    </recommendedName>
</protein>
<dbReference type="GO" id="GO:0050201">
    <property type="term" value="F:fucokinase activity"/>
    <property type="evidence" value="ECO:0007669"/>
    <property type="project" value="TreeGrafter"/>
</dbReference>
<dbReference type="InterPro" id="IPR020568">
    <property type="entry name" value="Ribosomal_Su5_D2-typ_SF"/>
</dbReference>
<sequence>MTDVIWKARSPLRMDFVGMTDQHHFSRRSGGSVVNAAIGPYLEATLVPRSDGRVTITAHDLGRSLAAKTANSLSARGPLALLGSVVRQFADDLRDGVDIATYCPLPGGSGLGSSSAVSACLIALLAAYCGHRLGPTQTAERAIAAERDANRSWYGWQDQYGPVTGGGIKFLHWPRGGKQGPAVESISLSQAAAADLESNLLLCDTGVRRQARSILDKVSAAIAAGDDGVISALREMNGLAVRLRDALRAERMHALPALLDAVWSAHCRLHPSVTSHRIERLISRAREHGALGARVCGAGGGGALMLYCDHGAAGRVREALASLGAGAIDYRIVPCGLQIWRAAPRPGDWREICTRGPRGRRSGPARRRR</sequence>
<feature type="domain" description="GHMP kinase N-terminal" evidence="6">
    <location>
        <begin position="84"/>
        <end position="166"/>
    </location>
</feature>
<dbReference type="PRINTS" id="PR00960">
    <property type="entry name" value="LMBPPROTEIN"/>
</dbReference>
<keyword evidence="1" id="KW-0808">Transferase</keyword>
<dbReference type="InterPro" id="IPR006203">
    <property type="entry name" value="GHMP_knse_ATP-bd_CS"/>
</dbReference>
<evidence type="ECO:0000313" key="9">
    <source>
        <dbReference type="Proteomes" id="UP000052020"/>
    </source>
</evidence>
<comment type="similarity">
    <text evidence="5">Belongs to the GHMP kinase family.</text>
</comment>
<reference evidence="8 9" key="1">
    <citation type="journal article" date="2015" name="Microbiome">
        <title>Genomic resolution of linkages in carbon, nitrogen, and sulfur cycling among widespread estuary sediment bacteria.</title>
        <authorList>
            <person name="Baker B.J."/>
            <person name="Lazar C.S."/>
            <person name="Teske A.P."/>
            <person name="Dick G.J."/>
        </authorList>
    </citation>
    <scope>NUCLEOTIDE SEQUENCE [LARGE SCALE GENOMIC DNA]</scope>
    <source>
        <strain evidence="8">DG_56</strain>
    </source>
</reference>
<keyword evidence="4" id="KW-0067">ATP-binding</keyword>
<dbReference type="Gene3D" id="3.30.230.120">
    <property type="match status" value="1"/>
</dbReference>
<accession>A0A0S7XRF4</accession>
<dbReference type="InterPro" id="IPR001174">
    <property type="entry name" value="HddA/FKP"/>
</dbReference>
<dbReference type="Pfam" id="PF08544">
    <property type="entry name" value="GHMP_kinases_C"/>
    <property type="match status" value="1"/>
</dbReference>
<name>A0A0S7XRF4_9BACT</name>
<proteinExistence type="inferred from homology"/>
<dbReference type="InterPro" id="IPR052203">
    <property type="entry name" value="GHMP_Kinase-Related"/>
</dbReference>
<evidence type="ECO:0000313" key="8">
    <source>
        <dbReference type="EMBL" id="KPJ64795.1"/>
    </source>
</evidence>
<dbReference type="InterPro" id="IPR006204">
    <property type="entry name" value="GHMP_kinase_N_dom"/>
</dbReference>
<dbReference type="InterPro" id="IPR014606">
    <property type="entry name" value="Heptose_7-P_kinase"/>
</dbReference>
<evidence type="ECO:0000256" key="2">
    <source>
        <dbReference type="ARBA" id="ARBA00022741"/>
    </source>
</evidence>
<evidence type="ECO:0000256" key="4">
    <source>
        <dbReference type="ARBA" id="ARBA00022840"/>
    </source>
</evidence>